<gene>
    <name evidence="3" type="ORF">KP509_27G004200</name>
</gene>
<dbReference type="PANTHER" id="PTHR46775">
    <property type="entry name" value="FLOCCULATION PROTEIN (DUF1296)"/>
    <property type="match status" value="1"/>
</dbReference>
<feature type="compositionally biased region" description="Low complexity" evidence="1">
    <location>
        <begin position="1"/>
        <end position="18"/>
    </location>
</feature>
<sequence>MRSSKGSAGAVSGAPSNSSHDHTHGVPAAAKKVVQNLREIVKKHSDEEIYAALKECDMDPDRAVHVLMNQDTFHEVRRRRVKRRENGTNFSAEEGKSKSSTSASRIEHGGKMTSFASRALTDDGSGGENLRIRSTQKDGLPNDGESQTQNQTRNTGVSRGLSYTDSLTQSTGESQMKLSRAAASESVNGSVPVAPRMHQSVHASSGPGHWTPKRQEKPRMGSDKVDPKENREAFDTDIRDTSVLNSMRRYSTSMYAHKVVPTMRSSAGSFGSMRVRAAQPYQTSSGKERTSGSLPSRSFQNQENYRPTFRVRQRASSFQKAFEWKPKPSTISTMKAVDSLEESQAEKDSKSPLSTVLPVSIDEPIELVSKLEGINLDEPPVIIPEHLRVPEAECTGLNFGSFGTDFELNFSNGSDDSKSSTMEDSSMNAETLPVQPSDPSMSDIQPVETSVQHHPQSLSSTSAENFTTSSDIILTTMPVAGKRTEVSKPETLTQEERHFSFISSAPEDHELSLADPQTNYPYDSSDSLRQEVTRPNFVSFADPSSSYFSPVFRPNSDVETRYQVLSSHAASKFSGTVSSMNAQTIASSQEQSQIAGIPHTTLAVGQPSMPVHAYAGGQPAGVTIPPYPANIYGYQYVPPNYAYMHTPYQASYPGNSGYLQPPIGSSFAPGSRVYPSAGSAAVKFPPPQYKIGSGTTPHAVVAAGYGSYQTAPSGFAGLNSSVSAGNTSNYDDMIGVQYKENALYTPSQQVRVPNLSLRQVDGSALWVQSRDVPGMQANSFYNIHGAGQHAGFLPSQQTHTHHAAGFASYSQSASGPNSHQLLQQPQALGSVGAASHAVMFSQPQRGPVNWANNYSNLIRSQ</sequence>
<dbReference type="SUPFAM" id="SSF46934">
    <property type="entry name" value="UBA-like"/>
    <property type="match status" value="1"/>
</dbReference>
<dbReference type="Proteomes" id="UP000825935">
    <property type="component" value="Chromosome 27"/>
</dbReference>
<feature type="compositionally biased region" description="Polar residues" evidence="1">
    <location>
        <begin position="413"/>
        <end position="429"/>
    </location>
</feature>
<dbReference type="EMBL" id="CM035432">
    <property type="protein sequence ID" value="KAH7294519.1"/>
    <property type="molecule type" value="Genomic_DNA"/>
</dbReference>
<feature type="compositionally biased region" description="Basic and acidic residues" evidence="1">
    <location>
        <begin position="213"/>
        <end position="231"/>
    </location>
</feature>
<proteinExistence type="predicted"/>
<organism evidence="3 4">
    <name type="scientific">Ceratopteris richardii</name>
    <name type="common">Triangle waterfern</name>
    <dbReference type="NCBI Taxonomy" id="49495"/>
    <lineage>
        <taxon>Eukaryota</taxon>
        <taxon>Viridiplantae</taxon>
        <taxon>Streptophyta</taxon>
        <taxon>Embryophyta</taxon>
        <taxon>Tracheophyta</taxon>
        <taxon>Polypodiopsida</taxon>
        <taxon>Polypodiidae</taxon>
        <taxon>Polypodiales</taxon>
        <taxon>Pteridineae</taxon>
        <taxon>Pteridaceae</taxon>
        <taxon>Parkerioideae</taxon>
        <taxon>Ceratopteris</taxon>
    </lineage>
</organism>
<reference evidence="3 4" key="1">
    <citation type="submission" date="2021-08" db="EMBL/GenBank/DDBJ databases">
        <title>WGS assembly of Ceratopteris richardii.</title>
        <authorList>
            <person name="Marchant D.B."/>
            <person name="Chen G."/>
            <person name="Jenkins J."/>
            <person name="Shu S."/>
            <person name="Leebens-Mack J."/>
            <person name="Grimwood J."/>
            <person name="Schmutz J."/>
            <person name="Soltis P."/>
            <person name="Soltis D."/>
            <person name="Chen Z.-H."/>
        </authorList>
    </citation>
    <scope>NUCLEOTIDE SEQUENCE [LARGE SCALE GENOMIC DNA]</scope>
    <source>
        <strain evidence="3">Whitten #5841</strain>
        <tissue evidence="3">Leaf</tissue>
    </source>
</reference>
<feature type="domain" description="GBF-interacting protein 1 N-terminal" evidence="2">
    <location>
        <begin position="26"/>
        <end position="85"/>
    </location>
</feature>
<dbReference type="InterPro" id="IPR009719">
    <property type="entry name" value="GIP1_N"/>
</dbReference>
<feature type="region of interest" description="Disordered" evidence="1">
    <location>
        <begin position="277"/>
        <end position="300"/>
    </location>
</feature>
<comment type="caution">
    <text evidence="3">The sequence shown here is derived from an EMBL/GenBank/DDBJ whole genome shotgun (WGS) entry which is preliminary data.</text>
</comment>
<name>A0A8T2RFK4_CERRI</name>
<feature type="compositionally biased region" description="Polar residues" evidence="1">
    <location>
        <begin position="437"/>
        <end position="465"/>
    </location>
</feature>
<dbReference type="OMA" id="NRVNTEQ"/>
<feature type="region of interest" description="Disordered" evidence="1">
    <location>
        <begin position="77"/>
        <end position="231"/>
    </location>
</feature>
<dbReference type="EMBL" id="CM035432">
    <property type="protein sequence ID" value="KAH7294517.1"/>
    <property type="molecule type" value="Genomic_DNA"/>
</dbReference>
<dbReference type="OrthoDB" id="753279at2759"/>
<feature type="region of interest" description="Disordered" evidence="1">
    <location>
        <begin position="413"/>
        <end position="465"/>
    </location>
</feature>
<dbReference type="PANTHER" id="PTHR46775:SF1">
    <property type="entry name" value="FLOCCULATION PROTEIN (DUF1296)"/>
    <property type="match status" value="1"/>
</dbReference>
<evidence type="ECO:0000259" key="2">
    <source>
        <dbReference type="Pfam" id="PF06972"/>
    </source>
</evidence>
<evidence type="ECO:0000256" key="1">
    <source>
        <dbReference type="SAM" id="MobiDB-lite"/>
    </source>
</evidence>
<protein>
    <recommendedName>
        <fullName evidence="2">GBF-interacting protein 1 N-terminal domain-containing protein</fullName>
    </recommendedName>
</protein>
<feature type="region of interest" description="Disordered" evidence="1">
    <location>
        <begin position="1"/>
        <end position="31"/>
    </location>
</feature>
<keyword evidence="4" id="KW-1185">Reference proteome</keyword>
<evidence type="ECO:0000313" key="3">
    <source>
        <dbReference type="EMBL" id="KAH7294517.1"/>
    </source>
</evidence>
<dbReference type="InterPro" id="IPR044277">
    <property type="entry name" value="GIP1"/>
</dbReference>
<dbReference type="InterPro" id="IPR009060">
    <property type="entry name" value="UBA-like_sf"/>
</dbReference>
<accession>A0A8T2RFK4</accession>
<dbReference type="GO" id="GO:0051082">
    <property type="term" value="F:unfolded protein binding"/>
    <property type="evidence" value="ECO:0007669"/>
    <property type="project" value="TreeGrafter"/>
</dbReference>
<evidence type="ECO:0000313" key="4">
    <source>
        <dbReference type="Proteomes" id="UP000825935"/>
    </source>
</evidence>
<dbReference type="AlphaFoldDB" id="A0A8T2RFK4"/>
<feature type="compositionally biased region" description="Polar residues" evidence="1">
    <location>
        <begin position="280"/>
        <end position="300"/>
    </location>
</feature>
<dbReference type="Pfam" id="PF06972">
    <property type="entry name" value="GIP1_N"/>
    <property type="match status" value="1"/>
</dbReference>
<feature type="compositionally biased region" description="Polar residues" evidence="1">
    <location>
        <begin position="144"/>
        <end position="177"/>
    </location>
</feature>